<comment type="caution">
    <text evidence="1">The sequence shown here is derived from an EMBL/GenBank/DDBJ whole genome shotgun (WGS) entry which is preliminary data.</text>
</comment>
<accession>A0ABV9KCA3</accession>
<dbReference type="EMBL" id="JBHSGI010000002">
    <property type="protein sequence ID" value="MFC4667830.1"/>
    <property type="molecule type" value="Genomic_DNA"/>
</dbReference>
<dbReference type="Proteomes" id="UP001595973">
    <property type="component" value="Unassembled WGS sequence"/>
</dbReference>
<proteinExistence type="predicted"/>
<sequence>MRAQAPRRELNLFFSRDREKAVILYRASNKLHRLIGWDLRSDSYTLGQWIKKTIYPQDCALSPDGSRFLYAGMNGGWAFLAVSHPPFFTAIAHVTGLLTWDLGGFFVDDATLALKVNADPAAFSFSGLQLAPPGVYMNSVGEPLSAGHRAAVQSKERARRGQPDDLAGRYSCREARLFRKTPDGDQLLQDFSRMKFEPIPAPYQGVARSLWQ</sequence>
<protein>
    <submittedName>
        <fullName evidence="1">Uncharacterized protein</fullName>
    </submittedName>
</protein>
<keyword evidence="2" id="KW-1185">Reference proteome</keyword>
<evidence type="ECO:0000313" key="1">
    <source>
        <dbReference type="EMBL" id="MFC4667830.1"/>
    </source>
</evidence>
<gene>
    <name evidence="1" type="ORF">ACFO5X_04630</name>
</gene>
<organism evidence="1 2">
    <name type="scientific">Seohaeicola nanhaiensis</name>
    <dbReference type="NCBI Taxonomy" id="1387282"/>
    <lineage>
        <taxon>Bacteria</taxon>
        <taxon>Pseudomonadati</taxon>
        <taxon>Pseudomonadota</taxon>
        <taxon>Alphaproteobacteria</taxon>
        <taxon>Rhodobacterales</taxon>
        <taxon>Roseobacteraceae</taxon>
        <taxon>Seohaeicola</taxon>
    </lineage>
</organism>
<reference evidence="2" key="1">
    <citation type="journal article" date="2019" name="Int. J. Syst. Evol. Microbiol.">
        <title>The Global Catalogue of Microorganisms (GCM) 10K type strain sequencing project: providing services to taxonomists for standard genome sequencing and annotation.</title>
        <authorList>
            <consortium name="The Broad Institute Genomics Platform"/>
            <consortium name="The Broad Institute Genome Sequencing Center for Infectious Disease"/>
            <person name="Wu L."/>
            <person name="Ma J."/>
        </authorList>
    </citation>
    <scope>NUCLEOTIDE SEQUENCE [LARGE SCALE GENOMIC DNA]</scope>
    <source>
        <strain evidence="2">CGMCC 4.7283</strain>
    </source>
</reference>
<dbReference type="RefSeq" id="WP_380716065.1">
    <property type="nucleotide sequence ID" value="NZ_JBHSGI010000002.1"/>
</dbReference>
<name>A0ABV9KCA3_9RHOB</name>
<evidence type="ECO:0000313" key="2">
    <source>
        <dbReference type="Proteomes" id="UP001595973"/>
    </source>
</evidence>